<evidence type="ECO:0000256" key="1">
    <source>
        <dbReference type="SAM" id="MobiDB-lite"/>
    </source>
</evidence>
<proteinExistence type="predicted"/>
<name>R7QMP2_CHOCR</name>
<gene>
    <name evidence="2" type="ORF">CHC_T00006458001</name>
</gene>
<accession>R7QMP2</accession>
<evidence type="ECO:0000313" key="3">
    <source>
        <dbReference type="Proteomes" id="UP000012073"/>
    </source>
</evidence>
<dbReference type="RefSeq" id="XP_005718560.1">
    <property type="nucleotide sequence ID" value="XM_005718503.1"/>
</dbReference>
<organism evidence="2 3">
    <name type="scientific">Chondrus crispus</name>
    <name type="common">Carrageen Irish moss</name>
    <name type="synonym">Polymorpha crispa</name>
    <dbReference type="NCBI Taxonomy" id="2769"/>
    <lineage>
        <taxon>Eukaryota</taxon>
        <taxon>Rhodophyta</taxon>
        <taxon>Florideophyceae</taxon>
        <taxon>Rhodymeniophycidae</taxon>
        <taxon>Gigartinales</taxon>
        <taxon>Gigartinaceae</taxon>
        <taxon>Chondrus</taxon>
    </lineage>
</organism>
<feature type="region of interest" description="Disordered" evidence="1">
    <location>
        <begin position="103"/>
        <end position="124"/>
    </location>
</feature>
<dbReference type="EMBL" id="HG001949">
    <property type="protein sequence ID" value="CDF38655.1"/>
    <property type="molecule type" value="Genomic_DNA"/>
</dbReference>
<reference evidence="3" key="1">
    <citation type="journal article" date="2013" name="Proc. Natl. Acad. Sci. U.S.A.">
        <title>Genome structure and metabolic features in the red seaweed Chondrus crispus shed light on evolution of the Archaeplastida.</title>
        <authorList>
            <person name="Collen J."/>
            <person name="Porcel B."/>
            <person name="Carre W."/>
            <person name="Ball S.G."/>
            <person name="Chaparro C."/>
            <person name="Tonon T."/>
            <person name="Barbeyron T."/>
            <person name="Michel G."/>
            <person name="Noel B."/>
            <person name="Valentin K."/>
            <person name="Elias M."/>
            <person name="Artiguenave F."/>
            <person name="Arun A."/>
            <person name="Aury J.M."/>
            <person name="Barbosa-Neto J.F."/>
            <person name="Bothwell J.H."/>
            <person name="Bouget F.Y."/>
            <person name="Brillet L."/>
            <person name="Cabello-Hurtado F."/>
            <person name="Capella-Gutierrez S."/>
            <person name="Charrier B."/>
            <person name="Cladiere L."/>
            <person name="Cock J.M."/>
            <person name="Coelho S.M."/>
            <person name="Colleoni C."/>
            <person name="Czjzek M."/>
            <person name="Da Silva C."/>
            <person name="Delage L."/>
            <person name="Denoeud F."/>
            <person name="Deschamps P."/>
            <person name="Dittami S.M."/>
            <person name="Gabaldon T."/>
            <person name="Gachon C.M."/>
            <person name="Groisillier A."/>
            <person name="Herve C."/>
            <person name="Jabbari K."/>
            <person name="Katinka M."/>
            <person name="Kloareg B."/>
            <person name="Kowalczyk N."/>
            <person name="Labadie K."/>
            <person name="Leblanc C."/>
            <person name="Lopez P.J."/>
            <person name="McLachlan D.H."/>
            <person name="Meslet-Cladiere L."/>
            <person name="Moustafa A."/>
            <person name="Nehr Z."/>
            <person name="Nyvall Collen P."/>
            <person name="Panaud O."/>
            <person name="Partensky F."/>
            <person name="Poulain J."/>
            <person name="Rensing S.A."/>
            <person name="Rousvoal S."/>
            <person name="Samson G."/>
            <person name="Symeonidi A."/>
            <person name="Weissenbach J."/>
            <person name="Zambounis A."/>
            <person name="Wincker P."/>
            <person name="Boyen C."/>
        </authorList>
    </citation>
    <scope>NUCLEOTIDE SEQUENCE [LARGE SCALE GENOMIC DNA]</scope>
    <source>
        <strain evidence="3">cv. Stackhouse</strain>
    </source>
</reference>
<feature type="compositionally biased region" description="Low complexity" evidence="1">
    <location>
        <begin position="109"/>
        <end position="119"/>
    </location>
</feature>
<dbReference type="KEGG" id="ccp:CHC_T00006458001"/>
<protein>
    <submittedName>
        <fullName evidence="2">Uncharacterized protein</fullName>
    </submittedName>
</protein>
<dbReference type="Gramene" id="CDF38655">
    <property type="protein sequence ID" value="CDF38655"/>
    <property type="gene ID" value="CHC_T00006458001"/>
</dbReference>
<dbReference type="GeneID" id="17326266"/>
<evidence type="ECO:0000313" key="2">
    <source>
        <dbReference type="EMBL" id="CDF38655.1"/>
    </source>
</evidence>
<sequence length="284" mass="31302">MKLLDFTVPLGGADVDSEVHLLLDKIESVNWDAIPRQNSSRSVTHQRLSFSPGRTRCAAGDLAWFNPWSGSLSSAAKAQLSRRFGNQIPLPVTELVIPTDPRVSNICTRPSRPSSPRSRVTAATPPVATRGSLNLHCPAGLTSCAVNSLEVPACPSSAISPVHELSPWRPRWRSDLQGQRPLRACLSVQFPKAEGNQPLSSSLQHVTSNPRRVRRLLLHSKIPKNLALLQMCALPSCALMAWRRNPSKRFRWRTSGSSLDYSHFLRKVNPSVSRLRNLPSTSSS</sequence>
<dbReference type="Proteomes" id="UP000012073">
    <property type="component" value="Unassembled WGS sequence"/>
</dbReference>
<dbReference type="AlphaFoldDB" id="R7QMP2"/>
<keyword evidence="3" id="KW-1185">Reference proteome</keyword>